<reference evidence="1 2" key="1">
    <citation type="submission" date="2013-04" db="EMBL/GenBank/DDBJ databases">
        <title>The Genome Sequence of Parabacteroides gordonii DSM 23371.</title>
        <authorList>
            <consortium name="The Broad Institute Genomics Platform"/>
            <person name="Earl A."/>
            <person name="Ward D."/>
            <person name="Feldgarden M."/>
            <person name="Gevers D."/>
            <person name="Martens E."/>
            <person name="Sakamoto M."/>
            <person name="Benno Y."/>
            <person name="Suzuki N."/>
            <person name="Matsunaga N."/>
            <person name="Koshihara K."/>
            <person name="Seki M."/>
            <person name="Komiya H."/>
            <person name="Walker B."/>
            <person name="Young S."/>
            <person name="Zeng Q."/>
            <person name="Gargeya S."/>
            <person name="Fitzgerald M."/>
            <person name="Haas B."/>
            <person name="Abouelleil A."/>
            <person name="Allen A.W."/>
            <person name="Alvarado L."/>
            <person name="Arachchi H.M."/>
            <person name="Berlin A.M."/>
            <person name="Chapman S.B."/>
            <person name="Gainer-Dewar J."/>
            <person name="Goldberg J."/>
            <person name="Griggs A."/>
            <person name="Gujja S."/>
            <person name="Hansen M."/>
            <person name="Howarth C."/>
            <person name="Imamovic A."/>
            <person name="Ireland A."/>
            <person name="Larimer J."/>
            <person name="McCowan C."/>
            <person name="Murphy C."/>
            <person name="Pearson M."/>
            <person name="Poon T.W."/>
            <person name="Priest M."/>
            <person name="Roberts A."/>
            <person name="Saif S."/>
            <person name="Shea T."/>
            <person name="Sisk P."/>
            <person name="Sykes S."/>
            <person name="Wortman J."/>
            <person name="Nusbaum C."/>
            <person name="Birren B."/>
        </authorList>
    </citation>
    <scope>NUCLEOTIDE SEQUENCE [LARGE SCALE GENOMIC DNA]</scope>
    <source>
        <strain evidence="1 2">MS-1</strain>
    </source>
</reference>
<comment type="caution">
    <text evidence="1">The sequence shown here is derived from an EMBL/GenBank/DDBJ whole genome shotgun (WGS) entry which is preliminary data.</text>
</comment>
<keyword evidence="2" id="KW-1185">Reference proteome</keyword>
<dbReference type="EMBL" id="AQHW01000015">
    <property type="protein sequence ID" value="KKB55537.1"/>
    <property type="molecule type" value="Genomic_DNA"/>
</dbReference>
<sequence length="33" mass="3990">MVISRHKANDVMNIYSRNYFTFLLAELAKWMLL</sequence>
<dbReference type="HOGENOM" id="CLU_3383122_0_0_10"/>
<evidence type="ECO:0000313" key="2">
    <source>
        <dbReference type="Proteomes" id="UP000033035"/>
    </source>
</evidence>
<evidence type="ECO:0000313" key="1">
    <source>
        <dbReference type="EMBL" id="KKB55537.1"/>
    </source>
</evidence>
<dbReference type="Proteomes" id="UP000033035">
    <property type="component" value="Unassembled WGS sequence"/>
</dbReference>
<gene>
    <name evidence="1" type="ORF">HMPREF1536_03008</name>
</gene>
<accession>A0A0F5JDM8</accession>
<name>A0A0F5JDM8_9BACT</name>
<dbReference type="AlphaFoldDB" id="A0A0F5JDM8"/>
<organism evidence="1 2">
    <name type="scientific">Parabacteroides gordonii MS-1 = DSM 23371</name>
    <dbReference type="NCBI Taxonomy" id="1203610"/>
    <lineage>
        <taxon>Bacteria</taxon>
        <taxon>Pseudomonadati</taxon>
        <taxon>Bacteroidota</taxon>
        <taxon>Bacteroidia</taxon>
        <taxon>Bacteroidales</taxon>
        <taxon>Tannerellaceae</taxon>
        <taxon>Parabacteroides</taxon>
    </lineage>
</organism>
<protein>
    <submittedName>
        <fullName evidence="1">Uncharacterized protein</fullName>
    </submittedName>
</protein>
<dbReference type="PATRIC" id="fig|1203610.3.peg.3074"/>
<proteinExistence type="predicted"/>